<dbReference type="AlphaFoldDB" id="A0A4V2SLT7"/>
<organism evidence="2 3">
    <name type="scientific">Tenacibaculum skagerrakense</name>
    <dbReference type="NCBI Taxonomy" id="186571"/>
    <lineage>
        <taxon>Bacteria</taxon>
        <taxon>Pseudomonadati</taxon>
        <taxon>Bacteroidota</taxon>
        <taxon>Flavobacteriia</taxon>
        <taxon>Flavobacteriales</taxon>
        <taxon>Flavobacteriaceae</taxon>
        <taxon>Tenacibaculum</taxon>
    </lineage>
</organism>
<proteinExistence type="predicted"/>
<protein>
    <submittedName>
        <fullName evidence="2">Uncharacterized protein</fullName>
    </submittedName>
</protein>
<gene>
    <name evidence="2" type="ORF">EV195_105127</name>
</gene>
<dbReference type="RefSeq" id="WP_132794755.1">
    <property type="nucleotide sequence ID" value="NZ_SLXM01000005.1"/>
</dbReference>
<feature type="chain" id="PRO_5020244558" evidence="1">
    <location>
        <begin position="24"/>
        <end position="309"/>
    </location>
</feature>
<feature type="signal peptide" evidence="1">
    <location>
        <begin position="1"/>
        <end position="23"/>
    </location>
</feature>
<dbReference type="EMBL" id="SLXM01000005">
    <property type="protein sequence ID" value="TCP24696.1"/>
    <property type="molecule type" value="Genomic_DNA"/>
</dbReference>
<evidence type="ECO:0000313" key="2">
    <source>
        <dbReference type="EMBL" id="TCP24696.1"/>
    </source>
</evidence>
<evidence type="ECO:0000313" key="3">
    <source>
        <dbReference type="Proteomes" id="UP000294564"/>
    </source>
</evidence>
<name>A0A4V2SLT7_9FLAO</name>
<dbReference type="OrthoDB" id="1185411at2"/>
<reference evidence="2 3" key="1">
    <citation type="submission" date="2019-03" db="EMBL/GenBank/DDBJ databases">
        <title>Genomic Encyclopedia of Type Strains, Phase IV (KMG-IV): sequencing the most valuable type-strain genomes for metagenomic binning, comparative biology and taxonomic classification.</title>
        <authorList>
            <person name="Goeker M."/>
        </authorList>
    </citation>
    <scope>NUCLEOTIDE SEQUENCE [LARGE SCALE GENOMIC DNA]</scope>
    <source>
        <strain evidence="2 3">DSM 14836</strain>
    </source>
</reference>
<sequence length="309" mass="35424">MKSTTNISTLCCILFLFCFNVQSQNNYNVKNTGYLSFSIANSTLPHKSKQQISLYGCNTSIIIDSGKIVSPKYKDGTISVKKLNGFSWNTTNQEVSGIPFGYQKNNSDNKKFKDFYVSKYYIASPPVVKKSKTGKKEDDLYDIGLITPDNFTFDGVKPNQLIYLDYSILKETHIDYIPVHYDDSFDKLNVYLIPFKVESPDFPWKNTKVIKNAQGATGVGALNKRDSINKLFLPYNYINNEKKHLQFKVTILNDILMDHKIFFMIDGKKSETINLNEYYKKYGEKKIVLKVVRRKKPPCGCLPPKAKKN</sequence>
<evidence type="ECO:0000256" key="1">
    <source>
        <dbReference type="SAM" id="SignalP"/>
    </source>
</evidence>
<comment type="caution">
    <text evidence="2">The sequence shown here is derived from an EMBL/GenBank/DDBJ whole genome shotgun (WGS) entry which is preliminary data.</text>
</comment>
<dbReference type="Proteomes" id="UP000294564">
    <property type="component" value="Unassembled WGS sequence"/>
</dbReference>
<keyword evidence="1" id="KW-0732">Signal</keyword>
<keyword evidence="3" id="KW-1185">Reference proteome</keyword>
<accession>A0A4V2SLT7</accession>